<evidence type="ECO:0000256" key="2">
    <source>
        <dbReference type="ARBA" id="ARBA00022803"/>
    </source>
</evidence>
<dbReference type="AlphaFoldDB" id="A8FY87"/>
<accession>A8FY87</accession>
<dbReference type="Gene3D" id="1.25.40.10">
    <property type="entry name" value="Tetratricopeptide repeat domain"/>
    <property type="match status" value="1"/>
</dbReference>
<dbReference type="Proteomes" id="UP000002015">
    <property type="component" value="Chromosome"/>
</dbReference>
<dbReference type="EMBL" id="CP000821">
    <property type="protein sequence ID" value="ABV37810.1"/>
    <property type="molecule type" value="Genomic_DNA"/>
</dbReference>
<keyword evidence="5" id="KW-1185">Reference proteome</keyword>
<reference evidence="4 5" key="1">
    <citation type="submission" date="2007-08" db="EMBL/GenBank/DDBJ databases">
        <title>Complete sequence of Shewanella sediminis HAW-EB3.</title>
        <authorList>
            <consortium name="US DOE Joint Genome Institute"/>
            <person name="Copeland A."/>
            <person name="Lucas S."/>
            <person name="Lapidus A."/>
            <person name="Barry K."/>
            <person name="Glavina del Rio T."/>
            <person name="Dalin E."/>
            <person name="Tice H."/>
            <person name="Pitluck S."/>
            <person name="Chertkov O."/>
            <person name="Brettin T."/>
            <person name="Bruce D."/>
            <person name="Detter J.C."/>
            <person name="Han C."/>
            <person name="Schmutz J."/>
            <person name="Larimer F."/>
            <person name="Land M."/>
            <person name="Hauser L."/>
            <person name="Kyrpides N."/>
            <person name="Kim E."/>
            <person name="Zhao J.-S."/>
            <person name="Richardson P."/>
        </authorList>
    </citation>
    <scope>NUCLEOTIDE SEQUENCE [LARGE SCALE GENOMIC DNA]</scope>
    <source>
        <strain evidence="4 5">HAW-EB3</strain>
    </source>
</reference>
<dbReference type="STRING" id="425104.Ssed_3206"/>
<dbReference type="Pfam" id="PF07719">
    <property type="entry name" value="TPR_2"/>
    <property type="match status" value="1"/>
</dbReference>
<proteinExistence type="predicted"/>
<keyword evidence="2 3" id="KW-0802">TPR repeat</keyword>
<dbReference type="SMART" id="SM00028">
    <property type="entry name" value="TPR"/>
    <property type="match status" value="2"/>
</dbReference>
<evidence type="ECO:0000313" key="4">
    <source>
        <dbReference type="EMBL" id="ABV37810.1"/>
    </source>
</evidence>
<dbReference type="InterPro" id="IPR013105">
    <property type="entry name" value="TPR_2"/>
</dbReference>
<dbReference type="SUPFAM" id="SSF48452">
    <property type="entry name" value="TPR-like"/>
    <property type="match status" value="1"/>
</dbReference>
<dbReference type="OrthoDB" id="9784036at2"/>
<dbReference type="RefSeq" id="WP_012143540.1">
    <property type="nucleotide sequence ID" value="NC_009831.1"/>
</dbReference>
<keyword evidence="1" id="KW-0677">Repeat</keyword>
<dbReference type="eggNOG" id="COG2819">
    <property type="taxonomic scope" value="Bacteria"/>
</dbReference>
<dbReference type="HOGENOM" id="CLU_651944_0_0_6"/>
<name>A8FY87_SHESH</name>
<sequence precursor="true">MPNKIKITILTLIAISFVFVNERAFAFGEHFKEITKPNEIRHIRVTEDISLDIYLPPGSNRSELLPTLYVMDSQHYMYNAIGYQQSLRFGVNISPKYIVVGINTEKLEASRGALLGGDADNMIALMENSIVPYIEENYPSNKRRMYFGWQFGAMFGIKLFNANPRLIEGYFLASGQNYSKEQQGKLEDNLKKNSGLGSYFYLSLGEMEHHTLDGHKAITSLFEKYKAAEINWKFSYFDRFSSRYDHHTTPLESLTHGLEWYFSDYPDLTFHSIDDITNFGGVAAIKAYYQNRAKRYQVSSDVSEQSKFSMFRHAAQVNDYKLFMSFEQELGIYEITGWYRFFAQFFLKNNEIKRAKDTYKKGLLEYPEKHSYWADLASIYENQQDYHKAIDCYQNALKYTQKSDLVFTKYKQNVIRLNDVL</sequence>
<dbReference type="SUPFAM" id="SSF53474">
    <property type="entry name" value="alpha/beta-Hydrolases"/>
    <property type="match status" value="1"/>
</dbReference>
<dbReference type="InterPro" id="IPR029058">
    <property type="entry name" value="AB_hydrolase_fold"/>
</dbReference>
<evidence type="ECO:0000256" key="3">
    <source>
        <dbReference type="PROSITE-ProRule" id="PRU00339"/>
    </source>
</evidence>
<dbReference type="Gene3D" id="3.40.50.1820">
    <property type="entry name" value="alpha/beta hydrolase"/>
    <property type="match status" value="1"/>
</dbReference>
<gene>
    <name evidence="4" type="ordered locus">Ssed_3206</name>
</gene>
<dbReference type="InterPro" id="IPR019734">
    <property type="entry name" value="TPR_rpt"/>
</dbReference>
<dbReference type="KEGG" id="sse:Ssed_3206"/>
<dbReference type="InterPro" id="IPR011990">
    <property type="entry name" value="TPR-like_helical_dom_sf"/>
</dbReference>
<dbReference type="PROSITE" id="PS50005">
    <property type="entry name" value="TPR"/>
    <property type="match status" value="1"/>
</dbReference>
<organism evidence="4 5">
    <name type="scientific">Shewanella sediminis (strain HAW-EB3)</name>
    <dbReference type="NCBI Taxonomy" id="425104"/>
    <lineage>
        <taxon>Bacteria</taxon>
        <taxon>Pseudomonadati</taxon>
        <taxon>Pseudomonadota</taxon>
        <taxon>Gammaproteobacteria</taxon>
        <taxon>Alteromonadales</taxon>
        <taxon>Shewanellaceae</taxon>
        <taxon>Shewanella</taxon>
    </lineage>
</organism>
<evidence type="ECO:0000313" key="5">
    <source>
        <dbReference type="Proteomes" id="UP000002015"/>
    </source>
</evidence>
<protein>
    <submittedName>
        <fullName evidence="4">Putative esterase</fullName>
    </submittedName>
</protein>
<evidence type="ECO:0000256" key="1">
    <source>
        <dbReference type="ARBA" id="ARBA00022737"/>
    </source>
</evidence>
<feature type="repeat" description="TPR" evidence="3">
    <location>
        <begin position="370"/>
        <end position="403"/>
    </location>
</feature>